<dbReference type="PANTHER" id="PTHR38790:SF9">
    <property type="entry name" value="F-BOX DOMAIN-CONTAINING PROTEIN"/>
    <property type="match status" value="1"/>
</dbReference>
<sequence>MIPPSHLQSSGDVDCVARERKEELLCRSGVQKENLESQSNSTMHDQAQSTLFSKLPPEVRLNIYQQLCLSAGCTQHVYKAGNSPAALLSHITCITDPDTKDIRAEEVANFCRSTDPANDVQDDDDNGDCGDGDNIDDWVARIFSNWCNHYRCEEHPSLPTAKVPGITSELRSNEPRFSPFLGVMLACKRTAAEARDVIYSSLTFSFIGPVAMQRFLDTVPSRSLSRIRAAHLIWRAPTEAYSYDVNVDGTDPEDAPALDAWRGLWRTTRQHLPALKEMRLWAYPVYACFPTPKPMWFEPLVALVQDEDYELDTFTVQLVWNWDSHETLGVVPPFLAAAPFTVGCEAPLCWEASTWQDLWTRATAARAEAARIGLSSRERRRREKRRRDAWIGFSLLARDD</sequence>
<dbReference type="Proteomes" id="UP001174694">
    <property type="component" value="Unassembled WGS sequence"/>
</dbReference>
<protein>
    <recommendedName>
        <fullName evidence="1">DUF7730 domain-containing protein</fullName>
    </recommendedName>
</protein>
<keyword evidence="3" id="KW-1185">Reference proteome</keyword>
<evidence type="ECO:0000259" key="1">
    <source>
        <dbReference type="Pfam" id="PF24864"/>
    </source>
</evidence>
<organism evidence="2 3">
    <name type="scientific">Pleurostoma richardsiae</name>
    <dbReference type="NCBI Taxonomy" id="41990"/>
    <lineage>
        <taxon>Eukaryota</taxon>
        <taxon>Fungi</taxon>
        <taxon>Dikarya</taxon>
        <taxon>Ascomycota</taxon>
        <taxon>Pezizomycotina</taxon>
        <taxon>Sordariomycetes</taxon>
        <taxon>Sordariomycetidae</taxon>
        <taxon>Calosphaeriales</taxon>
        <taxon>Pleurostomataceae</taxon>
        <taxon>Pleurostoma</taxon>
    </lineage>
</organism>
<dbReference type="AlphaFoldDB" id="A0AA38VKF9"/>
<gene>
    <name evidence="2" type="ORF">NKR23_g9102</name>
</gene>
<evidence type="ECO:0000313" key="3">
    <source>
        <dbReference type="Proteomes" id="UP001174694"/>
    </source>
</evidence>
<dbReference type="EMBL" id="JANBVO010000034">
    <property type="protein sequence ID" value="KAJ9137464.1"/>
    <property type="molecule type" value="Genomic_DNA"/>
</dbReference>
<dbReference type="Pfam" id="PF24864">
    <property type="entry name" value="DUF7730"/>
    <property type="match status" value="1"/>
</dbReference>
<accession>A0AA38VKF9</accession>
<comment type="caution">
    <text evidence="2">The sequence shown here is derived from an EMBL/GenBank/DDBJ whole genome shotgun (WGS) entry which is preliminary data.</text>
</comment>
<dbReference type="InterPro" id="IPR056632">
    <property type="entry name" value="DUF7730"/>
</dbReference>
<name>A0AA38VKF9_9PEZI</name>
<evidence type="ECO:0000313" key="2">
    <source>
        <dbReference type="EMBL" id="KAJ9137464.1"/>
    </source>
</evidence>
<dbReference type="PANTHER" id="PTHR38790">
    <property type="entry name" value="2EXR DOMAIN-CONTAINING PROTEIN-RELATED"/>
    <property type="match status" value="1"/>
</dbReference>
<reference evidence="2" key="1">
    <citation type="submission" date="2022-07" db="EMBL/GenBank/DDBJ databases">
        <title>Fungi with potential for degradation of polypropylene.</title>
        <authorList>
            <person name="Gostincar C."/>
        </authorList>
    </citation>
    <scope>NUCLEOTIDE SEQUENCE</scope>
    <source>
        <strain evidence="2">EXF-13308</strain>
    </source>
</reference>
<proteinExistence type="predicted"/>
<feature type="domain" description="DUF7730" evidence="1">
    <location>
        <begin position="178"/>
        <end position="279"/>
    </location>
</feature>